<keyword evidence="2" id="KW-1185">Reference proteome</keyword>
<organism evidence="1 2">
    <name type="scientific">Didymella rabiei</name>
    <name type="common">Chickpea ascochyta blight fungus</name>
    <name type="synonym">Mycosphaerella rabiei</name>
    <dbReference type="NCBI Taxonomy" id="5454"/>
    <lineage>
        <taxon>Eukaryota</taxon>
        <taxon>Fungi</taxon>
        <taxon>Dikarya</taxon>
        <taxon>Ascomycota</taxon>
        <taxon>Pezizomycotina</taxon>
        <taxon>Dothideomycetes</taxon>
        <taxon>Pleosporomycetidae</taxon>
        <taxon>Pleosporales</taxon>
        <taxon>Pleosporineae</taxon>
        <taxon>Didymellaceae</taxon>
        <taxon>Ascochyta</taxon>
    </lineage>
</organism>
<dbReference type="AlphaFoldDB" id="A0A163KNK7"/>
<name>A0A163KNK7_DIDRA</name>
<gene>
    <name evidence="1" type="ORF">ST47_g1731</name>
</gene>
<protein>
    <submittedName>
        <fullName evidence="1">Uncharacterized protein</fullName>
    </submittedName>
</protein>
<proteinExistence type="predicted"/>
<sequence length="119" mass="12591">MLTSFQGDLFLSDQTKSEYEEVAMDKGTDKTSLEILAPAVPAVPCAIKQAPFAITSPIKTFVRVHSLATHAISVVSLPPSSLMMCSSRNLAANTRKPVVRLVEPGAGSLGSLGNDDQMS</sequence>
<comment type="caution">
    <text evidence="1">The sequence shown here is derived from an EMBL/GenBank/DDBJ whole genome shotgun (WGS) entry which is preliminary data.</text>
</comment>
<dbReference type="EMBL" id="JYNV01000078">
    <property type="protein sequence ID" value="KZM27129.1"/>
    <property type="molecule type" value="Genomic_DNA"/>
</dbReference>
<evidence type="ECO:0000313" key="1">
    <source>
        <dbReference type="EMBL" id="KZM27129.1"/>
    </source>
</evidence>
<dbReference type="OrthoDB" id="10517681at2759"/>
<accession>A0A163KNK7</accession>
<reference evidence="1 2" key="1">
    <citation type="journal article" date="2016" name="Sci. Rep.">
        <title>Draft genome sequencing and secretome analysis of fungal phytopathogen Ascochyta rabiei provides insight into the necrotrophic effector repertoire.</title>
        <authorList>
            <person name="Verma S."/>
            <person name="Gazara R.K."/>
            <person name="Nizam S."/>
            <person name="Parween S."/>
            <person name="Chattopadhyay D."/>
            <person name="Verma P.K."/>
        </authorList>
    </citation>
    <scope>NUCLEOTIDE SEQUENCE [LARGE SCALE GENOMIC DNA]</scope>
    <source>
        <strain evidence="1 2">ArDII</strain>
    </source>
</reference>
<evidence type="ECO:0000313" key="2">
    <source>
        <dbReference type="Proteomes" id="UP000076837"/>
    </source>
</evidence>
<dbReference type="Proteomes" id="UP000076837">
    <property type="component" value="Unassembled WGS sequence"/>
</dbReference>